<dbReference type="Pfam" id="PF13992">
    <property type="entry name" value="YecR"/>
    <property type="match status" value="1"/>
</dbReference>
<reference evidence="1 2" key="1">
    <citation type="submission" date="2018-06" db="EMBL/GenBank/DDBJ databases">
        <title>Genomic Encyclopedia of Type Strains, Phase IV (KMG-IV): sequencing the most valuable type-strain genomes for metagenomic binning, comparative biology and taxonomic classification.</title>
        <authorList>
            <person name="Goeker M."/>
        </authorList>
    </citation>
    <scope>NUCLEOTIDE SEQUENCE [LARGE SCALE GENOMIC DNA]</scope>
    <source>
        <strain evidence="1 2">DSM 27453</strain>
    </source>
</reference>
<protein>
    <submittedName>
        <fullName evidence="1">YecR-like lipoprotein</fullName>
    </submittedName>
</protein>
<dbReference type="EMBL" id="QNRL01000009">
    <property type="protein sequence ID" value="RBP08442.1"/>
    <property type="molecule type" value="Genomic_DNA"/>
</dbReference>
<proteinExistence type="predicted"/>
<dbReference type="InterPro" id="IPR025731">
    <property type="entry name" value="YecR-like"/>
</dbReference>
<gene>
    <name evidence="1" type="ORF">DFQ50_109210</name>
</gene>
<name>A0ABX9FUW7_9ENTR</name>
<sequence length="75" mass="8069">MGYHVGDTYGMFEKASVDMMQAQSLAIQKCKVWGYEGAEAFGGQSSQCTDPSPAGCRQADIYVEYQCTGGKASQN</sequence>
<keyword evidence="2" id="KW-1185">Reference proteome</keyword>
<dbReference type="Proteomes" id="UP000253201">
    <property type="component" value="Unassembled WGS sequence"/>
</dbReference>
<accession>A0ABX9FUW7</accession>
<comment type="caution">
    <text evidence="1">The sequence shown here is derived from an EMBL/GenBank/DDBJ whole genome shotgun (WGS) entry which is preliminary data.</text>
</comment>
<evidence type="ECO:0000313" key="1">
    <source>
        <dbReference type="EMBL" id="RBP08442.1"/>
    </source>
</evidence>
<organism evidence="1 2">
    <name type="scientific">Pseudocitrobacter faecalis</name>
    <dbReference type="NCBI Taxonomy" id="1398493"/>
    <lineage>
        <taxon>Bacteria</taxon>
        <taxon>Pseudomonadati</taxon>
        <taxon>Pseudomonadota</taxon>
        <taxon>Gammaproteobacteria</taxon>
        <taxon>Enterobacterales</taxon>
        <taxon>Enterobacteriaceae</taxon>
        <taxon>Pseudocitrobacter</taxon>
    </lineage>
</organism>
<evidence type="ECO:0000313" key="2">
    <source>
        <dbReference type="Proteomes" id="UP000253201"/>
    </source>
</evidence>